<dbReference type="GO" id="GO:0005886">
    <property type="term" value="C:plasma membrane"/>
    <property type="evidence" value="ECO:0007669"/>
    <property type="project" value="UniProtKB-SubCell"/>
</dbReference>
<comment type="caution">
    <text evidence="10">The sequence shown here is derived from an EMBL/GenBank/DDBJ whole genome shotgun (WGS) entry which is preliminary data.</text>
</comment>
<keyword evidence="2 7" id="KW-0813">Transport</keyword>
<keyword evidence="11" id="KW-1185">Reference proteome</keyword>
<dbReference type="InterPro" id="IPR050366">
    <property type="entry name" value="BP-dependent_transpt_permease"/>
</dbReference>
<dbReference type="CDD" id="cd06261">
    <property type="entry name" value="TM_PBP2"/>
    <property type="match status" value="1"/>
</dbReference>
<dbReference type="InterPro" id="IPR000515">
    <property type="entry name" value="MetI-like"/>
</dbReference>
<feature type="transmembrane region" description="Helical" evidence="7">
    <location>
        <begin position="110"/>
        <end position="135"/>
    </location>
</feature>
<evidence type="ECO:0000313" key="11">
    <source>
        <dbReference type="Proteomes" id="UP000431744"/>
    </source>
</evidence>
<gene>
    <name evidence="10" type="ORF">F8O04_05250</name>
</gene>
<evidence type="ECO:0000256" key="7">
    <source>
        <dbReference type="RuleBase" id="RU363032"/>
    </source>
</evidence>
<dbReference type="RefSeq" id="WP_158028241.1">
    <property type="nucleotide sequence ID" value="NZ_BMHG01000001.1"/>
</dbReference>
<dbReference type="Pfam" id="PF00528">
    <property type="entry name" value="BPD_transp_1"/>
    <property type="match status" value="1"/>
</dbReference>
<dbReference type="AlphaFoldDB" id="A0A6H9WPH8"/>
<feature type="transmembrane region" description="Helical" evidence="7">
    <location>
        <begin position="172"/>
        <end position="190"/>
    </location>
</feature>
<evidence type="ECO:0000256" key="5">
    <source>
        <dbReference type="ARBA" id="ARBA00022989"/>
    </source>
</evidence>
<evidence type="ECO:0000313" key="10">
    <source>
        <dbReference type="EMBL" id="KAB1649651.1"/>
    </source>
</evidence>
<sequence>MTVQERQTKRDKKRASQADATGTVPLPVVRPKGRRDTTTRVFLGMPTARIFIPLLLLMIAVTFIGPLLYPGDPEATAYPTLLPPGSDGLLFGSDNLGRDYLARVLQGGSVSLLVGVGVALLCLTVALIVGGLAGYFGGWVDMMLVKISEFFQVIPGIVLALVAAAILGANMWLIVIILSITMWPSVARIVRSEAMRIRQLGYVESQRAAGFSAVRIIWSDVLPNAMPPILVATTMTVARAILAESALSFLGIGDANNPSWGALLNQAQAHMQTGWWLALLPGLCIFIVVLAINLLGDALNDALNPMLGRVK</sequence>
<evidence type="ECO:0000256" key="2">
    <source>
        <dbReference type="ARBA" id="ARBA00022448"/>
    </source>
</evidence>
<keyword evidence="4 7" id="KW-0812">Transmembrane</keyword>
<organism evidence="10 11">
    <name type="scientific">Pseudoclavibacter endophyticus</name>
    <dbReference type="NCBI Taxonomy" id="1778590"/>
    <lineage>
        <taxon>Bacteria</taxon>
        <taxon>Bacillati</taxon>
        <taxon>Actinomycetota</taxon>
        <taxon>Actinomycetes</taxon>
        <taxon>Micrococcales</taxon>
        <taxon>Microbacteriaceae</taxon>
        <taxon>Pseudoclavibacter</taxon>
    </lineage>
</organism>
<dbReference type="OrthoDB" id="9812701at2"/>
<feature type="transmembrane region" description="Helical" evidence="7">
    <location>
        <begin position="50"/>
        <end position="69"/>
    </location>
</feature>
<keyword evidence="6 7" id="KW-0472">Membrane</keyword>
<protein>
    <submittedName>
        <fullName evidence="10">ABC transporter permease</fullName>
    </submittedName>
</protein>
<evidence type="ECO:0000256" key="4">
    <source>
        <dbReference type="ARBA" id="ARBA00022692"/>
    </source>
</evidence>
<keyword evidence="3" id="KW-1003">Cell membrane</keyword>
<keyword evidence="5 7" id="KW-1133">Transmembrane helix</keyword>
<evidence type="ECO:0000256" key="6">
    <source>
        <dbReference type="ARBA" id="ARBA00023136"/>
    </source>
</evidence>
<evidence type="ECO:0000259" key="9">
    <source>
        <dbReference type="PROSITE" id="PS50928"/>
    </source>
</evidence>
<proteinExistence type="inferred from homology"/>
<feature type="region of interest" description="Disordered" evidence="8">
    <location>
        <begin position="1"/>
        <end position="30"/>
    </location>
</feature>
<dbReference type="GO" id="GO:0055085">
    <property type="term" value="P:transmembrane transport"/>
    <property type="evidence" value="ECO:0007669"/>
    <property type="project" value="InterPro"/>
</dbReference>
<dbReference type="PROSITE" id="PS50928">
    <property type="entry name" value="ABC_TM1"/>
    <property type="match status" value="1"/>
</dbReference>
<reference evidence="10 11" key="1">
    <citation type="submission" date="2019-09" db="EMBL/GenBank/DDBJ databases">
        <title>Phylogeny of genus Pseudoclavibacter and closely related genus.</title>
        <authorList>
            <person name="Li Y."/>
        </authorList>
    </citation>
    <scope>NUCLEOTIDE SEQUENCE [LARGE SCALE GENOMIC DNA]</scope>
    <source>
        <strain evidence="10 11">EGI 60007</strain>
    </source>
</reference>
<feature type="transmembrane region" description="Helical" evidence="7">
    <location>
        <begin position="275"/>
        <end position="296"/>
    </location>
</feature>
<comment type="similarity">
    <text evidence="7">Belongs to the binding-protein-dependent transport system permease family.</text>
</comment>
<evidence type="ECO:0000256" key="3">
    <source>
        <dbReference type="ARBA" id="ARBA00022475"/>
    </source>
</evidence>
<dbReference type="SUPFAM" id="SSF161098">
    <property type="entry name" value="MetI-like"/>
    <property type="match status" value="1"/>
</dbReference>
<dbReference type="InterPro" id="IPR035906">
    <property type="entry name" value="MetI-like_sf"/>
</dbReference>
<feature type="transmembrane region" description="Helical" evidence="7">
    <location>
        <begin position="147"/>
        <end position="166"/>
    </location>
</feature>
<evidence type="ECO:0000256" key="8">
    <source>
        <dbReference type="SAM" id="MobiDB-lite"/>
    </source>
</evidence>
<dbReference type="EMBL" id="WBJY01000001">
    <property type="protein sequence ID" value="KAB1649651.1"/>
    <property type="molecule type" value="Genomic_DNA"/>
</dbReference>
<accession>A0A6H9WPH8</accession>
<feature type="domain" description="ABC transmembrane type-1" evidence="9">
    <location>
        <begin position="112"/>
        <end position="296"/>
    </location>
</feature>
<name>A0A6H9WPH8_9MICO</name>
<comment type="subcellular location">
    <subcellularLocation>
        <location evidence="1 7">Cell membrane</location>
        <topology evidence="1 7">Multi-pass membrane protein</topology>
    </subcellularLocation>
</comment>
<dbReference type="PANTHER" id="PTHR43386:SF1">
    <property type="entry name" value="D,D-DIPEPTIDE TRANSPORT SYSTEM PERMEASE PROTEIN DDPC-RELATED"/>
    <property type="match status" value="1"/>
</dbReference>
<dbReference type="PANTHER" id="PTHR43386">
    <property type="entry name" value="OLIGOPEPTIDE TRANSPORT SYSTEM PERMEASE PROTEIN APPC"/>
    <property type="match status" value="1"/>
</dbReference>
<dbReference type="Gene3D" id="1.10.3720.10">
    <property type="entry name" value="MetI-like"/>
    <property type="match status" value="1"/>
</dbReference>
<dbReference type="Proteomes" id="UP000431744">
    <property type="component" value="Unassembled WGS sequence"/>
</dbReference>
<evidence type="ECO:0000256" key="1">
    <source>
        <dbReference type="ARBA" id="ARBA00004651"/>
    </source>
</evidence>